<dbReference type="RefSeq" id="WP_085464708.1">
    <property type="nucleotide sequence ID" value="NZ_FXBL01000004.1"/>
</dbReference>
<gene>
    <name evidence="2" type="ORF">SAMN02982922_2804</name>
</gene>
<dbReference type="OrthoDB" id="1633386at2"/>
<dbReference type="EMBL" id="FXBL01000004">
    <property type="protein sequence ID" value="SMH42948.1"/>
    <property type="molecule type" value="Genomic_DNA"/>
</dbReference>
<proteinExistence type="predicted"/>
<sequence length="294" mass="31302">MSGFSEDFLAHLARDVTTLCHCWTVARTDGFVLGFTDHDRTLTVGGASCEPQSGMTATEARDAIGLAGDATDVEGALSSDAISEADIAAGRYDGAVVTTYLVNWRAPEQNAVVRRATVGKITRADGAFRVELNGPAASLEKRVGRHFRRTCDARLGDGRCGFDLTQEGFHGAGAVTEQRGAEIDVSGLDTFAASWFAHGELNWTSGALDGRTARIAVHRREGSRVTLTLDEGGEGVETGDAFAIVAGCDKRFETCRTKFANRLNFRGFPHMPGNDAAYAYVTDGIEFDGGALVP</sequence>
<dbReference type="InterPro" id="IPR018964">
    <property type="entry name" value="Phage_phiJL001_Gp84_C"/>
</dbReference>
<evidence type="ECO:0000313" key="2">
    <source>
        <dbReference type="EMBL" id="SMH42948.1"/>
    </source>
</evidence>
<organism evidence="2 3">
    <name type="scientific">Mesorhizobium australicum</name>
    <dbReference type="NCBI Taxonomy" id="536018"/>
    <lineage>
        <taxon>Bacteria</taxon>
        <taxon>Pseudomonadati</taxon>
        <taxon>Pseudomonadota</taxon>
        <taxon>Alphaproteobacteria</taxon>
        <taxon>Hyphomicrobiales</taxon>
        <taxon>Phyllobacteriaceae</taxon>
        <taxon>Mesorhizobium</taxon>
    </lineage>
</organism>
<dbReference type="NCBIfam" id="TIGR02218">
    <property type="entry name" value="phg_TIGR02218"/>
    <property type="match status" value="1"/>
</dbReference>
<protein>
    <recommendedName>
        <fullName evidence="1">Bacteriophage phiJL001 Gp84 C-terminal domain-containing protein</fullName>
    </recommendedName>
</protein>
<keyword evidence="3" id="KW-1185">Reference proteome</keyword>
<dbReference type="Proteomes" id="UP000193083">
    <property type="component" value="Unassembled WGS sequence"/>
</dbReference>
<name>A0A1X7NXD7_9HYPH</name>
<feature type="domain" description="Bacteriophage phiJL001 Gp84 C-terminal" evidence="1">
    <location>
        <begin position="195"/>
        <end position="275"/>
    </location>
</feature>
<dbReference type="AlphaFoldDB" id="A0A1X7NXD7"/>
<accession>A0A1X7NXD7</accession>
<dbReference type="Pfam" id="PF09931">
    <property type="entry name" value="Phage_phiJL001_Gp84_N"/>
    <property type="match status" value="1"/>
</dbReference>
<evidence type="ECO:0000313" key="3">
    <source>
        <dbReference type="Proteomes" id="UP000193083"/>
    </source>
</evidence>
<dbReference type="InterPro" id="IPR011928">
    <property type="entry name" value="Phage_phiJL001_Gp84"/>
</dbReference>
<dbReference type="Pfam" id="PF09356">
    <property type="entry name" value="Phage_BR0599"/>
    <property type="match status" value="1"/>
</dbReference>
<evidence type="ECO:0000259" key="1">
    <source>
        <dbReference type="Pfam" id="PF09356"/>
    </source>
</evidence>
<reference evidence="2 3" key="1">
    <citation type="submission" date="2017-04" db="EMBL/GenBank/DDBJ databases">
        <authorList>
            <person name="Afonso C.L."/>
            <person name="Miller P.J."/>
            <person name="Scott M.A."/>
            <person name="Spackman E."/>
            <person name="Goraichik I."/>
            <person name="Dimitrov K.M."/>
            <person name="Suarez D.L."/>
            <person name="Swayne D.E."/>
        </authorList>
    </citation>
    <scope>NUCLEOTIDE SEQUENCE [LARGE SCALE GENOMIC DNA]</scope>
    <source>
        <strain evidence="2 3">B5P</strain>
    </source>
</reference>